<name>A0A0D3FNC4_9ORYZ</name>
<dbReference type="Proteomes" id="UP000026960">
    <property type="component" value="Chromosome 3"/>
</dbReference>
<dbReference type="AlphaFoldDB" id="A0A0D3FNC4"/>
<feature type="domain" description="Sey1/RHD3-like three-helix bundle" evidence="3">
    <location>
        <begin position="541"/>
        <end position="628"/>
    </location>
</feature>
<dbReference type="PANTHER" id="PTHR44586">
    <property type="entry name" value="F-BOX DOMAIN CONTAINING PROTEIN, EXPRESSED"/>
    <property type="match status" value="1"/>
</dbReference>
<feature type="domain" description="Sey1/RHD3-like three-helix bundle" evidence="3">
    <location>
        <begin position="483"/>
        <end position="538"/>
    </location>
</feature>
<dbReference type="Pfam" id="PF03478">
    <property type="entry name" value="Beta-prop_KIB1-4"/>
    <property type="match status" value="1"/>
</dbReference>
<feature type="domain" description="F-box" evidence="2">
    <location>
        <begin position="68"/>
        <end position="95"/>
    </location>
</feature>
<dbReference type="eggNOG" id="KOG2203">
    <property type="taxonomic scope" value="Eukaryota"/>
</dbReference>
<protein>
    <recommendedName>
        <fullName evidence="6">F-box domain-containing protein</fullName>
    </recommendedName>
</protein>
<dbReference type="InterPro" id="IPR036047">
    <property type="entry name" value="F-box-like_dom_sf"/>
</dbReference>
<accession>A0A0D3FNC4</accession>
<dbReference type="Pfam" id="PF20428">
    <property type="entry name" value="Sey1_3HB"/>
    <property type="match status" value="2"/>
</dbReference>
<dbReference type="Gene3D" id="1.20.1280.50">
    <property type="match status" value="1"/>
</dbReference>
<evidence type="ECO:0000313" key="4">
    <source>
        <dbReference type="EnsemblPlants" id="OBART03G32210.1"/>
    </source>
</evidence>
<dbReference type="PANTHER" id="PTHR44586:SF16">
    <property type="entry name" value="OS03G0802100 PROTEIN"/>
    <property type="match status" value="1"/>
</dbReference>
<sequence length="636" mass="72025">MAACSIARIINLGDLAKCPKNLCSLLFRVVSKILALSPSLLKEVEKDDGDQPSMTESVMANLPELHQDILMEIFALLEIPDLVRAGSVCNSWRSAYNGLRSLGIYKLSQTPCLLYTSESAGDSVVSLYSLVEKREYKITLPEPPVRSRFLIGSSLGCLVTVDDVSEMHLVNPITGEQIALPSVITIEHVNPIFNESGAIHMYEYSWYSASRVYHSEPSIFSLDELREYLLDKAFVFSDTSTENYLVVLIHNPHSQLSFARVGDDKWTWLPPHTHYADCIYKDDILYAVNKVGEIHAFDLSGPVVTMKTIIEMVPGYACDKMYIVEAPWRDLLQVWRSYEYIEGDYEADLHDADPAISVVNTGEIKIFSVDTVEKKRVEIENLDGHVLFLGHNQSLCLSMEEYPNLKENYTYFTDDNDLSLFGHKNNRRDIGLFDLKHNSREELVSPQLWSNFPAPVLCDSHFRGISEIYRANVTNVNLENGKAVLQDTYPTFKKMFEHLHHVVLNKFKNYLEQSLRSGEGFAASARYCPQSSMAKFDAGSRFSTLLSRDKDSMPRTWKGNEDIRAITREACLAALRLMSVMAATRLDDKPDKIDRTLTTVLLDGGPLSRNRSTEFTSDPLASSTWEEMLALRFRKL</sequence>
<feature type="domain" description="KIB1-4 beta-propeller" evidence="1">
    <location>
        <begin position="127"/>
        <end position="434"/>
    </location>
</feature>
<evidence type="ECO:0000313" key="5">
    <source>
        <dbReference type="Proteomes" id="UP000026960"/>
    </source>
</evidence>
<dbReference type="SUPFAM" id="SSF81383">
    <property type="entry name" value="F-box domain"/>
    <property type="match status" value="1"/>
</dbReference>
<dbReference type="HOGENOM" id="CLU_012183_0_0_1"/>
<dbReference type="STRING" id="65489.A0A0D3FNC4"/>
<reference evidence="4" key="2">
    <citation type="submission" date="2015-03" db="UniProtKB">
        <authorList>
            <consortium name="EnsemblPlants"/>
        </authorList>
    </citation>
    <scope>IDENTIFICATION</scope>
</reference>
<dbReference type="PaxDb" id="65489-OBART03G32210.1"/>
<keyword evidence="5" id="KW-1185">Reference proteome</keyword>
<proteinExistence type="predicted"/>
<evidence type="ECO:0000259" key="2">
    <source>
        <dbReference type="Pfam" id="PF12937"/>
    </source>
</evidence>
<evidence type="ECO:0000259" key="1">
    <source>
        <dbReference type="Pfam" id="PF03478"/>
    </source>
</evidence>
<evidence type="ECO:0008006" key="6">
    <source>
        <dbReference type="Google" id="ProtNLM"/>
    </source>
</evidence>
<dbReference type="InterPro" id="IPR005174">
    <property type="entry name" value="KIB1-4_b-propeller"/>
</dbReference>
<dbReference type="Gramene" id="OBART03G32210.1">
    <property type="protein sequence ID" value="OBART03G32210.1"/>
    <property type="gene ID" value="OBART03G32210"/>
</dbReference>
<dbReference type="EnsemblPlants" id="OBART03G32210.1">
    <property type="protein sequence ID" value="OBART03G32210.1"/>
    <property type="gene ID" value="OBART03G32210"/>
</dbReference>
<dbReference type="InterPro" id="IPR001810">
    <property type="entry name" value="F-box_dom"/>
</dbReference>
<dbReference type="InterPro" id="IPR046758">
    <property type="entry name" value="Sey1/RHD3-like_3HB"/>
</dbReference>
<organism evidence="4">
    <name type="scientific">Oryza barthii</name>
    <dbReference type="NCBI Taxonomy" id="65489"/>
    <lineage>
        <taxon>Eukaryota</taxon>
        <taxon>Viridiplantae</taxon>
        <taxon>Streptophyta</taxon>
        <taxon>Embryophyta</taxon>
        <taxon>Tracheophyta</taxon>
        <taxon>Spermatophyta</taxon>
        <taxon>Magnoliopsida</taxon>
        <taxon>Liliopsida</taxon>
        <taxon>Poales</taxon>
        <taxon>Poaceae</taxon>
        <taxon>BOP clade</taxon>
        <taxon>Oryzoideae</taxon>
        <taxon>Oryzeae</taxon>
        <taxon>Oryzinae</taxon>
        <taxon>Oryza</taxon>
    </lineage>
</organism>
<dbReference type="Pfam" id="PF12937">
    <property type="entry name" value="F-box-like"/>
    <property type="match status" value="1"/>
</dbReference>
<evidence type="ECO:0000259" key="3">
    <source>
        <dbReference type="Pfam" id="PF20428"/>
    </source>
</evidence>
<reference evidence="4" key="1">
    <citation type="journal article" date="2009" name="Rice">
        <title>De Novo Next Generation Sequencing of Plant Genomes.</title>
        <authorList>
            <person name="Rounsley S."/>
            <person name="Marri P.R."/>
            <person name="Yu Y."/>
            <person name="He R."/>
            <person name="Sisneros N."/>
            <person name="Goicoechea J.L."/>
            <person name="Lee S.J."/>
            <person name="Angelova A."/>
            <person name="Kudrna D."/>
            <person name="Luo M."/>
            <person name="Affourtit J."/>
            <person name="Desany B."/>
            <person name="Knight J."/>
            <person name="Niazi F."/>
            <person name="Egholm M."/>
            <person name="Wing R.A."/>
        </authorList>
    </citation>
    <scope>NUCLEOTIDE SEQUENCE [LARGE SCALE GENOMIC DNA]</scope>
    <source>
        <strain evidence="4">cv. IRGC 105608</strain>
    </source>
</reference>